<accession>A0A3N2PZ26</accession>
<dbReference type="EMBL" id="ML119053">
    <property type="protein sequence ID" value="ROT39757.1"/>
    <property type="molecule type" value="Genomic_DNA"/>
</dbReference>
<sequence length="188" mass="21658">MSLVFNCLRSLGVHRPTQLHHRLRRAKGSWNSSQSWETPWKHQVPPNADTGLSMTSVDNLLISHMIPKICSYESLYLSIMISRKNSPVEHTSAGHFNSTDHRGTFPPWAKSSRLPCKLDKKKKYCELALRKDTVVVLSLPHKQLGDYKLGYDTSTFRFTHDRQTLPCAPTVNWAIGDRTLKEKQRYRL</sequence>
<organism evidence="1 2">
    <name type="scientific">Sodiomyces alkalinus (strain CBS 110278 / VKM F-3762 / F11)</name>
    <name type="common">Alkaliphilic filamentous fungus</name>
    <dbReference type="NCBI Taxonomy" id="1314773"/>
    <lineage>
        <taxon>Eukaryota</taxon>
        <taxon>Fungi</taxon>
        <taxon>Dikarya</taxon>
        <taxon>Ascomycota</taxon>
        <taxon>Pezizomycotina</taxon>
        <taxon>Sordariomycetes</taxon>
        <taxon>Hypocreomycetidae</taxon>
        <taxon>Glomerellales</taxon>
        <taxon>Plectosphaerellaceae</taxon>
        <taxon>Sodiomyces</taxon>
    </lineage>
</organism>
<dbReference type="Proteomes" id="UP000272025">
    <property type="component" value="Unassembled WGS sequence"/>
</dbReference>
<proteinExistence type="predicted"/>
<name>A0A3N2PZ26_SODAK</name>
<gene>
    <name evidence="1" type="ORF">SODALDRAFT_358174</name>
</gene>
<evidence type="ECO:0000313" key="2">
    <source>
        <dbReference type="Proteomes" id="UP000272025"/>
    </source>
</evidence>
<dbReference type="RefSeq" id="XP_028467563.1">
    <property type="nucleotide sequence ID" value="XM_028614077.1"/>
</dbReference>
<dbReference type="AlphaFoldDB" id="A0A3N2PZ26"/>
<protein>
    <submittedName>
        <fullName evidence="1">Uncharacterized protein</fullName>
    </submittedName>
</protein>
<reference evidence="1 2" key="1">
    <citation type="journal article" date="2018" name="Mol. Ecol.">
        <title>The obligate alkalophilic soda-lake fungus Sodiomyces alkalinus has shifted to a protein diet.</title>
        <authorList>
            <person name="Grum-Grzhimaylo A.A."/>
            <person name="Falkoski D.L."/>
            <person name="van den Heuvel J."/>
            <person name="Valero-Jimenez C.A."/>
            <person name="Min B."/>
            <person name="Choi I.G."/>
            <person name="Lipzen A."/>
            <person name="Daum C.G."/>
            <person name="Aanen D.K."/>
            <person name="Tsang A."/>
            <person name="Henrissat B."/>
            <person name="Bilanenko E.N."/>
            <person name="de Vries R.P."/>
            <person name="van Kan J.A.L."/>
            <person name="Grigoriev I.V."/>
            <person name="Debets A.J.M."/>
        </authorList>
    </citation>
    <scope>NUCLEOTIDE SEQUENCE [LARGE SCALE GENOMIC DNA]</scope>
    <source>
        <strain evidence="1 2">F11</strain>
    </source>
</reference>
<keyword evidence="2" id="KW-1185">Reference proteome</keyword>
<dbReference type="GeneID" id="39582555"/>
<evidence type="ECO:0000313" key="1">
    <source>
        <dbReference type="EMBL" id="ROT39757.1"/>
    </source>
</evidence>